<protein>
    <submittedName>
        <fullName evidence="2">Uncharacterized protein</fullName>
    </submittedName>
</protein>
<name>A0A814D6B0_9BILA</name>
<dbReference type="Proteomes" id="UP000663854">
    <property type="component" value="Unassembled WGS sequence"/>
</dbReference>
<dbReference type="EMBL" id="CAJNOH010000110">
    <property type="protein sequence ID" value="CAF0876292.1"/>
    <property type="molecule type" value="Genomic_DNA"/>
</dbReference>
<gene>
    <name evidence="2" type="ORF">JXQ802_LOCUS11780</name>
    <name evidence="1" type="ORF">PYM288_LOCUS8311</name>
</gene>
<reference evidence="2" key="1">
    <citation type="submission" date="2021-02" db="EMBL/GenBank/DDBJ databases">
        <authorList>
            <person name="Nowell W R."/>
        </authorList>
    </citation>
    <scope>NUCLEOTIDE SEQUENCE</scope>
</reference>
<dbReference type="Proteomes" id="UP000663870">
    <property type="component" value="Unassembled WGS sequence"/>
</dbReference>
<accession>A0A814D6B0</accession>
<organism evidence="2 3">
    <name type="scientific">Rotaria sordida</name>
    <dbReference type="NCBI Taxonomy" id="392033"/>
    <lineage>
        <taxon>Eukaryota</taxon>
        <taxon>Metazoa</taxon>
        <taxon>Spiralia</taxon>
        <taxon>Gnathifera</taxon>
        <taxon>Rotifera</taxon>
        <taxon>Eurotatoria</taxon>
        <taxon>Bdelloidea</taxon>
        <taxon>Philodinida</taxon>
        <taxon>Philodinidae</taxon>
        <taxon>Rotaria</taxon>
    </lineage>
</organism>
<evidence type="ECO:0000313" key="3">
    <source>
        <dbReference type="Proteomes" id="UP000663870"/>
    </source>
</evidence>
<keyword evidence="3" id="KW-1185">Reference proteome</keyword>
<comment type="caution">
    <text evidence="2">The sequence shown here is derived from an EMBL/GenBank/DDBJ whole genome shotgun (WGS) entry which is preliminary data.</text>
</comment>
<sequence>MPSQSVYSIDLPYFGAILLGKSPLNLRSFQKPLRELYISYYHERCHDQRRIIISNYDILIFEPNATIKDKRSFIYLNFESIVDIEILKLSIMINNTENQQYKQIQAAFLPIDNIRKALCYEQQQRFHSLYSTINKTQYNLLLTSTSYHPPLLLFFIRKPGVGNSCSLIDCHVFDIHRESKAFDLCNMIRKLIIKRTMSPILSNRTTLIRTKDNDKEVKIEKRIKYLERNRPMSIMEHRQIDNQTMADKQTNHILSNVNSNDVVHLTTNISRNPLSSSSLLINNVRHPSPFHDTSKVLTMNKDIHRMSSPCSTSKQRHFIKVSSLIKDESDEIFNDLLNIVAIEQIKNQVSIKRQASFDQTSYSDDYTMNKKRYFHNKKRLLKSIPTINNITHQQKFNSIIDGHLLQPQIILNHYGDIGNYVPKFLRENITMRSSDSNENIFFRSTNGQLLNGFLNLDFLSTKPINEYNNNNTNNTHYQSTPCLNQEQNIYSLVQQLRNNQTKSFTNTHQINSNVSNRMLNTKINSTDDDHRVPYILKSIEDIKNGNKVYPFTSNSHLHQHPYKLNVSSSSSKPKRVASFTVGDTELPIDYRQYLRHTDQGAYLYGEEQRQQTTLEHSLGYFP</sequence>
<dbReference type="AlphaFoldDB" id="A0A814D6B0"/>
<proteinExistence type="predicted"/>
<evidence type="ECO:0000313" key="2">
    <source>
        <dbReference type="EMBL" id="CAF0952803.1"/>
    </source>
</evidence>
<evidence type="ECO:0000313" key="1">
    <source>
        <dbReference type="EMBL" id="CAF0876292.1"/>
    </source>
</evidence>
<dbReference type="EMBL" id="CAJNOL010000237">
    <property type="protein sequence ID" value="CAF0952803.1"/>
    <property type="molecule type" value="Genomic_DNA"/>
</dbReference>